<dbReference type="GO" id="GO:0005840">
    <property type="term" value="C:ribosome"/>
    <property type="evidence" value="ECO:0007669"/>
    <property type="project" value="UniProtKB-KW"/>
</dbReference>
<sequence length="140" mass="16710">MFINIYISSKNLKSLKLFTSFILKLVNNNKLISKTLIKNFQKKNKQKIFTVLKSPHVNKTAQTQFEYTLYKRQFTIFTNSSFKFIFFLKYFQENIFSDIKIKTKFRTNLKKNTSINFKSFSKSSTSLYLNYLDVLGELKF</sequence>
<keyword evidence="4" id="KW-0496">Mitochondrion</keyword>
<dbReference type="GeneID" id="63657670"/>
<keyword evidence="1 4" id="KW-0689">Ribosomal protein</keyword>
<dbReference type="SMART" id="SM01403">
    <property type="entry name" value="Ribosomal_S10"/>
    <property type="match status" value="1"/>
</dbReference>
<protein>
    <submittedName>
        <fullName evidence="4">Ribosomal protein S10</fullName>
    </submittedName>
</protein>
<evidence type="ECO:0000313" key="4">
    <source>
        <dbReference type="EMBL" id="QPJ79925.1"/>
    </source>
</evidence>
<dbReference type="AlphaFoldDB" id="A0A7T0GF09"/>
<accession>A0A7T0GF09</accession>
<feature type="domain" description="Small ribosomal subunit protein uS10" evidence="3">
    <location>
        <begin position="4"/>
        <end position="104"/>
    </location>
</feature>
<dbReference type="EMBL" id="MW026607">
    <property type="protein sequence ID" value="QPJ79925.1"/>
    <property type="molecule type" value="Genomic_DNA"/>
</dbReference>
<evidence type="ECO:0000256" key="1">
    <source>
        <dbReference type="ARBA" id="ARBA00022980"/>
    </source>
</evidence>
<keyword evidence="2" id="KW-0687">Ribonucleoprotein</keyword>
<organism evidence="4">
    <name type="scientific">Eucampia zodiacus</name>
    <dbReference type="NCBI Taxonomy" id="444606"/>
    <lineage>
        <taxon>Eukaryota</taxon>
        <taxon>Sar</taxon>
        <taxon>Stramenopiles</taxon>
        <taxon>Ochrophyta</taxon>
        <taxon>Bacillariophyta</taxon>
        <taxon>Mediophyceae</taxon>
        <taxon>Biddulphiophycidae</taxon>
        <taxon>Hemiaulales</taxon>
        <taxon>Hemiaulaceae</taxon>
        <taxon>Eucampia</taxon>
    </lineage>
</organism>
<dbReference type="InterPro" id="IPR027486">
    <property type="entry name" value="Ribosomal_uS10_dom"/>
</dbReference>
<evidence type="ECO:0000259" key="3">
    <source>
        <dbReference type="SMART" id="SM01403"/>
    </source>
</evidence>
<dbReference type="RefSeq" id="YP_010047259.1">
    <property type="nucleotide sequence ID" value="NC_054334.1"/>
</dbReference>
<gene>
    <name evidence="4" type="primary">rps10</name>
</gene>
<dbReference type="SUPFAM" id="SSF54999">
    <property type="entry name" value="Ribosomal protein S10"/>
    <property type="match status" value="1"/>
</dbReference>
<name>A0A7T0GF09_9STRA</name>
<dbReference type="Gene3D" id="3.30.70.600">
    <property type="entry name" value="Ribosomal protein S10 domain"/>
    <property type="match status" value="1"/>
</dbReference>
<evidence type="ECO:0000256" key="2">
    <source>
        <dbReference type="ARBA" id="ARBA00023274"/>
    </source>
</evidence>
<dbReference type="GO" id="GO:1990904">
    <property type="term" value="C:ribonucleoprotein complex"/>
    <property type="evidence" value="ECO:0007669"/>
    <property type="project" value="UniProtKB-KW"/>
</dbReference>
<reference evidence="4" key="1">
    <citation type="submission" date="2020-09" db="EMBL/GenBank/DDBJ databases">
        <title>The complete mitochondrial genome of Eucampia zodiacus (Baciuariophyta).</title>
        <authorList>
            <person name="Zhang M."/>
            <person name="Chen N."/>
        </authorList>
    </citation>
    <scope>NUCLEOTIDE SEQUENCE</scope>
    <source>
        <strain evidence="4">CNS00060</strain>
    </source>
</reference>
<proteinExistence type="predicted"/>
<dbReference type="InterPro" id="IPR036838">
    <property type="entry name" value="Ribosomal_uS10_dom_sf"/>
</dbReference>
<dbReference type="Pfam" id="PF00338">
    <property type="entry name" value="Ribosomal_S10"/>
    <property type="match status" value="1"/>
</dbReference>
<geneLocation type="mitochondrion" evidence="4"/>